<feature type="transmembrane region" description="Helical" evidence="1">
    <location>
        <begin position="206"/>
        <end position="227"/>
    </location>
</feature>
<keyword evidence="1" id="KW-0812">Transmembrane</keyword>
<protein>
    <submittedName>
        <fullName evidence="2">Uncharacterized protein</fullName>
    </submittedName>
</protein>
<keyword evidence="1" id="KW-1133">Transmembrane helix</keyword>
<comment type="caution">
    <text evidence="2">The sequence shown here is derived from an EMBL/GenBank/DDBJ whole genome shotgun (WGS) entry which is preliminary data.</text>
</comment>
<dbReference type="Proteomes" id="UP000632222">
    <property type="component" value="Unassembled WGS sequence"/>
</dbReference>
<reference evidence="3" key="1">
    <citation type="journal article" date="2019" name="Int. J. Syst. Evol. Microbiol.">
        <title>The Global Catalogue of Microorganisms (GCM) 10K type strain sequencing project: providing services to taxonomists for standard genome sequencing and annotation.</title>
        <authorList>
            <consortium name="The Broad Institute Genomics Platform"/>
            <consortium name="The Broad Institute Genome Sequencing Center for Infectious Disease"/>
            <person name="Wu L."/>
            <person name="Ma J."/>
        </authorList>
    </citation>
    <scope>NUCLEOTIDE SEQUENCE [LARGE SCALE GENOMIC DNA]</scope>
    <source>
        <strain evidence="3">JCM 14370</strain>
    </source>
</reference>
<keyword evidence="3" id="KW-1185">Reference proteome</keyword>
<feature type="transmembrane region" description="Helical" evidence="1">
    <location>
        <begin position="130"/>
        <end position="149"/>
    </location>
</feature>
<evidence type="ECO:0000313" key="2">
    <source>
        <dbReference type="EMBL" id="GGJ37106.1"/>
    </source>
</evidence>
<evidence type="ECO:0000256" key="1">
    <source>
        <dbReference type="SAM" id="Phobius"/>
    </source>
</evidence>
<proteinExistence type="predicted"/>
<feature type="transmembrane region" description="Helical" evidence="1">
    <location>
        <begin position="21"/>
        <end position="38"/>
    </location>
</feature>
<feature type="transmembrane region" description="Helical" evidence="1">
    <location>
        <begin position="169"/>
        <end position="186"/>
    </location>
</feature>
<sequence>MKNHLHPLTHYGHNIKMGVRVLQWLLVGLGVLLVLQVHQDPVQLLGVLCAVVLLLLIAETSRRWTASSEMYVLRMSSALHLQKLSLSLRWGLISLLVLQTCWWLLNALHLTDQLAWGAFFGLPLPQGWNMLQQVGGLLALLLWVALERWTHALQTRLQGQDNIQTLQKAYGAVNLLVLLLQGQHLLQLLLLPFNAVPTHWMGYAQLTLHGLHAILLICFLGWVRGYLQHLTALNTLRTRQLAA</sequence>
<accession>A0ABQ2CZV7</accession>
<name>A0ABQ2CZV7_9DEIO</name>
<feature type="transmembrane region" description="Helical" evidence="1">
    <location>
        <begin position="86"/>
        <end position="105"/>
    </location>
</feature>
<evidence type="ECO:0000313" key="3">
    <source>
        <dbReference type="Proteomes" id="UP000632222"/>
    </source>
</evidence>
<dbReference type="RefSeq" id="WP_189002934.1">
    <property type="nucleotide sequence ID" value="NZ_BMOD01000008.1"/>
</dbReference>
<keyword evidence="1" id="KW-0472">Membrane</keyword>
<gene>
    <name evidence="2" type="ORF">GCM10008938_23990</name>
</gene>
<organism evidence="2 3">
    <name type="scientific">Deinococcus roseus</name>
    <dbReference type="NCBI Taxonomy" id="392414"/>
    <lineage>
        <taxon>Bacteria</taxon>
        <taxon>Thermotogati</taxon>
        <taxon>Deinococcota</taxon>
        <taxon>Deinococci</taxon>
        <taxon>Deinococcales</taxon>
        <taxon>Deinococcaceae</taxon>
        <taxon>Deinococcus</taxon>
    </lineage>
</organism>
<dbReference type="EMBL" id="BMOD01000008">
    <property type="protein sequence ID" value="GGJ37106.1"/>
    <property type="molecule type" value="Genomic_DNA"/>
</dbReference>
<feature type="transmembrane region" description="Helical" evidence="1">
    <location>
        <begin position="44"/>
        <end position="65"/>
    </location>
</feature>